<keyword evidence="1" id="KW-0732">Signal</keyword>
<dbReference type="EMBL" id="KL584830">
    <property type="protein sequence ID" value="KEQ63697.1"/>
    <property type="molecule type" value="Genomic_DNA"/>
</dbReference>
<sequence length="59" mass="6208">MHLPTITVTLALLGLSAATPTDYSTSSTSKNQGLAQAWTSKGRQYIGTALTIRADPVQC</sequence>
<feature type="chain" id="PRO_5001701075" evidence="1">
    <location>
        <begin position="19"/>
        <end position="59"/>
    </location>
</feature>
<dbReference type="RefSeq" id="XP_040880720.1">
    <property type="nucleotide sequence ID" value="XM_041027934.1"/>
</dbReference>
<dbReference type="STRING" id="1043003.A0A074W1B9"/>
<dbReference type="GeneID" id="63921307"/>
<proteinExistence type="predicted"/>
<dbReference type="HOGENOM" id="CLU_2960344_0_0_1"/>
<organism evidence="2 3">
    <name type="scientific">Aureobasidium melanogenum (strain CBS 110374)</name>
    <name type="common">Aureobasidium pullulans var. melanogenum</name>
    <dbReference type="NCBI Taxonomy" id="1043003"/>
    <lineage>
        <taxon>Eukaryota</taxon>
        <taxon>Fungi</taxon>
        <taxon>Dikarya</taxon>
        <taxon>Ascomycota</taxon>
        <taxon>Pezizomycotina</taxon>
        <taxon>Dothideomycetes</taxon>
        <taxon>Dothideomycetidae</taxon>
        <taxon>Dothideales</taxon>
        <taxon>Saccotheciaceae</taxon>
        <taxon>Aureobasidium</taxon>
    </lineage>
</organism>
<evidence type="ECO:0000313" key="2">
    <source>
        <dbReference type="EMBL" id="KEQ63697.1"/>
    </source>
</evidence>
<evidence type="ECO:0000313" key="3">
    <source>
        <dbReference type="Proteomes" id="UP000030672"/>
    </source>
</evidence>
<dbReference type="AlphaFoldDB" id="A0A074W1B9"/>
<gene>
    <name evidence="2" type="ORF">M437DRAFT_83426</name>
</gene>
<keyword evidence="3" id="KW-1185">Reference proteome</keyword>
<name>A0A074W1B9_AURM1</name>
<accession>A0A074W1B9</accession>
<evidence type="ECO:0000256" key="1">
    <source>
        <dbReference type="SAM" id="SignalP"/>
    </source>
</evidence>
<feature type="signal peptide" evidence="1">
    <location>
        <begin position="1"/>
        <end position="18"/>
    </location>
</feature>
<protein>
    <submittedName>
        <fullName evidence="2">Uncharacterized protein</fullName>
    </submittedName>
</protein>
<reference evidence="2 3" key="1">
    <citation type="journal article" date="2014" name="BMC Genomics">
        <title>Genome sequencing of four Aureobasidium pullulans varieties: biotechnological potential, stress tolerance, and description of new species.</title>
        <authorList>
            <person name="Gostin Ar C."/>
            <person name="Ohm R.A."/>
            <person name="Kogej T."/>
            <person name="Sonjak S."/>
            <person name="Turk M."/>
            <person name="Zajc J."/>
            <person name="Zalar P."/>
            <person name="Grube M."/>
            <person name="Sun H."/>
            <person name="Han J."/>
            <person name="Sharma A."/>
            <person name="Chiniquy J."/>
            <person name="Ngan C.Y."/>
            <person name="Lipzen A."/>
            <person name="Barry K."/>
            <person name="Grigoriev I.V."/>
            <person name="Gunde-Cimerman N."/>
        </authorList>
    </citation>
    <scope>NUCLEOTIDE SEQUENCE [LARGE SCALE GENOMIC DNA]</scope>
    <source>
        <strain evidence="2 3">CBS 110374</strain>
    </source>
</reference>
<dbReference type="Proteomes" id="UP000030672">
    <property type="component" value="Unassembled WGS sequence"/>
</dbReference>